<feature type="region of interest" description="Disordered" evidence="1">
    <location>
        <begin position="127"/>
        <end position="157"/>
    </location>
</feature>
<gene>
    <name evidence="4" type="ORF">ACJEBI_15970</name>
</gene>
<dbReference type="Proteomes" id="UP001623041">
    <property type="component" value="Unassembled WGS sequence"/>
</dbReference>
<name>A0ABW8RL88_9BACI</name>
<dbReference type="Pfam" id="PF13115">
    <property type="entry name" value="YtkA"/>
    <property type="match status" value="1"/>
</dbReference>
<evidence type="ECO:0000313" key="5">
    <source>
        <dbReference type="Proteomes" id="UP001623041"/>
    </source>
</evidence>
<accession>A0ABW8RL88</accession>
<evidence type="ECO:0000256" key="2">
    <source>
        <dbReference type="SAM" id="SignalP"/>
    </source>
</evidence>
<dbReference type="RefSeq" id="WP_406581524.1">
    <property type="nucleotide sequence ID" value="NZ_JBJHQH010000011.1"/>
</dbReference>
<feature type="signal peptide" evidence="2">
    <location>
        <begin position="1"/>
        <end position="20"/>
    </location>
</feature>
<organism evidence="4 5">
    <name type="scientific">Bacillus salipaludis</name>
    <dbReference type="NCBI Taxonomy" id="2547811"/>
    <lineage>
        <taxon>Bacteria</taxon>
        <taxon>Bacillati</taxon>
        <taxon>Bacillota</taxon>
        <taxon>Bacilli</taxon>
        <taxon>Bacillales</taxon>
        <taxon>Bacillaceae</taxon>
        <taxon>Bacillus</taxon>
    </lineage>
</organism>
<feature type="compositionally biased region" description="Basic and acidic residues" evidence="1">
    <location>
        <begin position="136"/>
        <end position="157"/>
    </location>
</feature>
<keyword evidence="2" id="KW-0732">Signal</keyword>
<protein>
    <submittedName>
        <fullName evidence="4">FixH family protein</fullName>
    </submittedName>
</protein>
<dbReference type="PROSITE" id="PS51257">
    <property type="entry name" value="PROKAR_LIPOPROTEIN"/>
    <property type="match status" value="1"/>
</dbReference>
<comment type="caution">
    <text evidence="4">The sequence shown here is derived from an EMBL/GenBank/DDBJ whole genome shotgun (WGS) entry which is preliminary data.</text>
</comment>
<dbReference type="InterPro" id="IPR032693">
    <property type="entry name" value="YtkA-like_dom"/>
</dbReference>
<feature type="domain" description="YtkA-like" evidence="3">
    <location>
        <begin position="50"/>
        <end position="113"/>
    </location>
</feature>
<feature type="chain" id="PRO_5045223773" evidence="2">
    <location>
        <begin position="21"/>
        <end position="157"/>
    </location>
</feature>
<sequence>MKKFLSIFLTVLFLSIAVSCGQQQKEKAGKPPEMIDVVLSIKPSTGELNKPITFEAKVTQGNENVNDADDVIFEIWRAKDEKHEKIEIKHAENGVYRLEKTFQQEGTYYIISHVTARDMHNMPKKEFIVGTPSEPEDPKAKDSMDDMNMDDHSIEGQ</sequence>
<evidence type="ECO:0000313" key="4">
    <source>
        <dbReference type="EMBL" id="MFK9092970.1"/>
    </source>
</evidence>
<evidence type="ECO:0000256" key="1">
    <source>
        <dbReference type="SAM" id="MobiDB-lite"/>
    </source>
</evidence>
<proteinExistence type="predicted"/>
<keyword evidence="5" id="KW-1185">Reference proteome</keyword>
<reference evidence="4 5" key="1">
    <citation type="submission" date="2024-11" db="EMBL/GenBank/DDBJ databases">
        <authorList>
            <person name="Lucas J.A."/>
        </authorList>
    </citation>
    <scope>NUCLEOTIDE SEQUENCE [LARGE SCALE GENOMIC DNA]</scope>
    <source>
        <strain evidence="4 5">Z 5.4</strain>
    </source>
</reference>
<evidence type="ECO:0000259" key="3">
    <source>
        <dbReference type="Pfam" id="PF13115"/>
    </source>
</evidence>
<dbReference type="EMBL" id="JBJHQH010000011">
    <property type="protein sequence ID" value="MFK9092970.1"/>
    <property type="molecule type" value="Genomic_DNA"/>
</dbReference>